<evidence type="ECO:0000259" key="2">
    <source>
        <dbReference type="Pfam" id="PF00437"/>
    </source>
</evidence>
<comment type="caution">
    <text evidence="3">The sequence shown here is derived from an EMBL/GenBank/DDBJ whole genome shotgun (WGS) entry which is preliminary data.</text>
</comment>
<accession>A0A8T4L4F8</accession>
<evidence type="ECO:0000256" key="1">
    <source>
        <dbReference type="ARBA" id="ARBA00006611"/>
    </source>
</evidence>
<name>A0A8T4L4F8_9ARCH</name>
<reference evidence="3" key="2">
    <citation type="submission" date="2021-05" db="EMBL/GenBank/DDBJ databases">
        <title>Protein family content uncovers lineage relationships and bacterial pathway maintenance mechanisms in DPANN archaea.</title>
        <authorList>
            <person name="Castelle C.J."/>
            <person name="Meheust R."/>
            <person name="Jaffe A.L."/>
            <person name="Seitz K."/>
            <person name="Gong X."/>
            <person name="Baker B.J."/>
            <person name="Banfield J.F."/>
        </authorList>
    </citation>
    <scope>NUCLEOTIDE SEQUENCE</scope>
    <source>
        <strain evidence="3">RIFCSPLOWO2_01_FULL_AR10_48_17</strain>
    </source>
</reference>
<dbReference type="CDD" id="cd01130">
    <property type="entry name" value="VirB11-like_ATPase"/>
    <property type="match status" value="1"/>
</dbReference>
<dbReference type="AlphaFoldDB" id="A0A8T4L4F8"/>
<dbReference type="Gene3D" id="3.40.50.300">
    <property type="entry name" value="P-loop containing nucleotide triphosphate hydrolases"/>
    <property type="match status" value="1"/>
</dbReference>
<proteinExistence type="inferred from homology"/>
<dbReference type="InterPro" id="IPR050921">
    <property type="entry name" value="T4SS_GSP_E_ATPase"/>
</dbReference>
<evidence type="ECO:0000313" key="4">
    <source>
        <dbReference type="Proteomes" id="UP000675968"/>
    </source>
</evidence>
<gene>
    <name evidence="3" type="ORF">J4215_02485</name>
</gene>
<evidence type="ECO:0000313" key="3">
    <source>
        <dbReference type="EMBL" id="MBS3061427.1"/>
    </source>
</evidence>
<dbReference type="GO" id="GO:0016887">
    <property type="term" value="F:ATP hydrolysis activity"/>
    <property type="evidence" value="ECO:0007669"/>
    <property type="project" value="InterPro"/>
</dbReference>
<protein>
    <submittedName>
        <fullName evidence="3">CpaF family protein</fullName>
    </submittedName>
</protein>
<dbReference type="EMBL" id="JAGVWC010000009">
    <property type="protein sequence ID" value="MBS3061427.1"/>
    <property type="molecule type" value="Genomic_DNA"/>
</dbReference>
<organism evidence="3 4">
    <name type="scientific">Candidatus Iainarchaeum sp</name>
    <dbReference type="NCBI Taxonomy" id="3101447"/>
    <lineage>
        <taxon>Archaea</taxon>
        <taxon>Candidatus Iainarchaeota</taxon>
        <taxon>Candidatus Iainarchaeia</taxon>
        <taxon>Candidatus Iainarchaeales</taxon>
        <taxon>Candidatus Iainarchaeaceae</taxon>
        <taxon>Candidatus Iainarchaeum</taxon>
    </lineage>
</organism>
<dbReference type="InterPro" id="IPR027417">
    <property type="entry name" value="P-loop_NTPase"/>
</dbReference>
<dbReference type="Proteomes" id="UP000675968">
    <property type="component" value="Unassembled WGS sequence"/>
</dbReference>
<reference evidence="3" key="1">
    <citation type="submission" date="2021-03" db="EMBL/GenBank/DDBJ databases">
        <authorList>
            <person name="Jaffe A."/>
        </authorList>
    </citation>
    <scope>NUCLEOTIDE SEQUENCE</scope>
    <source>
        <strain evidence="3">RIFCSPLOWO2_01_FULL_AR10_48_17</strain>
    </source>
</reference>
<dbReference type="PANTHER" id="PTHR30486:SF15">
    <property type="entry name" value="TYPE II_IV SECRETION SYSTEM ATPASE"/>
    <property type="match status" value="1"/>
</dbReference>
<feature type="domain" description="Bacterial type II secretion system protein E" evidence="2">
    <location>
        <begin position="187"/>
        <end position="395"/>
    </location>
</feature>
<dbReference type="Pfam" id="PF00437">
    <property type="entry name" value="T2SSE"/>
    <property type="match status" value="1"/>
</dbReference>
<sequence>MTKKEAPMDSKGVLGWHFCPVQDPDIAKVVVSSDLFSIVELRNEKRVYVIAFPTLSKDEEQLVLEVLVSFQTQSDTSRFDAEDFRVFFDSFCEERFLDLESAQSEYLFRLLYCLAFLAGPLQFLLENKNLEEIAVCGVERSTPVRVFDRDFGWLETNLVIFSPELFRNLVNRIVRKTGRRLSLKTPRINAVLEDGSRIHAAMEPVSFSGPTLTIRKFRERPFSPLELIRFGTLSSEMAAFLWMAFLTDCSVLLCGNTGSGKTSSLNAFFCFVPEKERVISVEETPELKLSHPHWIRLTTSEEAGISMRSLILDSLRMRPDRIVVGEIRSKGEVKAFLDTLLAGQGKGSMATFHAQSGKEALVRMRSYGVLEMDLASIDLIVVQRRFSRVDPATLRQTEERRIVEISEVDWNGSGVELRKLFEFDFGLRQFKRVNQSIRLAAKMVHTFGVNPLGLEQLLAKRRLDLEERVIKETDWGVKEKWIRES</sequence>
<comment type="similarity">
    <text evidence="1">Belongs to the GSP E family.</text>
</comment>
<dbReference type="Gene3D" id="3.30.450.380">
    <property type="match status" value="1"/>
</dbReference>
<dbReference type="InterPro" id="IPR001482">
    <property type="entry name" value="T2SS/T4SS_dom"/>
</dbReference>
<dbReference type="PANTHER" id="PTHR30486">
    <property type="entry name" value="TWITCHING MOTILITY PROTEIN PILT"/>
    <property type="match status" value="1"/>
</dbReference>
<dbReference type="SUPFAM" id="SSF52540">
    <property type="entry name" value="P-loop containing nucleoside triphosphate hydrolases"/>
    <property type="match status" value="1"/>
</dbReference>